<organism evidence="14 15">
    <name type="scientific">Hesseltinella vesiculosa</name>
    <dbReference type="NCBI Taxonomy" id="101127"/>
    <lineage>
        <taxon>Eukaryota</taxon>
        <taxon>Fungi</taxon>
        <taxon>Fungi incertae sedis</taxon>
        <taxon>Mucoromycota</taxon>
        <taxon>Mucoromycotina</taxon>
        <taxon>Mucoromycetes</taxon>
        <taxon>Mucorales</taxon>
        <taxon>Cunninghamellaceae</taxon>
        <taxon>Hesseltinella</taxon>
    </lineage>
</organism>
<evidence type="ECO:0000313" key="15">
    <source>
        <dbReference type="Proteomes" id="UP000242146"/>
    </source>
</evidence>
<evidence type="ECO:0000256" key="10">
    <source>
        <dbReference type="PROSITE-ProRule" id="PRU00175"/>
    </source>
</evidence>
<keyword evidence="4 11" id="KW-0812">Transmembrane</keyword>
<dbReference type="OrthoDB" id="8062037at2759"/>
<reference evidence="14 15" key="1">
    <citation type="submission" date="2016-07" db="EMBL/GenBank/DDBJ databases">
        <title>Pervasive Adenine N6-methylation of Active Genes in Fungi.</title>
        <authorList>
            <consortium name="DOE Joint Genome Institute"/>
            <person name="Mondo S.J."/>
            <person name="Dannebaum R.O."/>
            <person name="Kuo R.C."/>
            <person name="Labutti K."/>
            <person name="Haridas S."/>
            <person name="Kuo A."/>
            <person name="Salamov A."/>
            <person name="Ahrendt S.R."/>
            <person name="Lipzen A."/>
            <person name="Sullivan W."/>
            <person name="Andreopoulos W.B."/>
            <person name="Clum A."/>
            <person name="Lindquist E."/>
            <person name="Daum C."/>
            <person name="Ramamoorthy G.K."/>
            <person name="Gryganskyi A."/>
            <person name="Culley D."/>
            <person name="Magnuson J.K."/>
            <person name="James T.Y."/>
            <person name="O'Malley M.A."/>
            <person name="Stajich J.E."/>
            <person name="Spatafora J.W."/>
            <person name="Visel A."/>
            <person name="Grigoriev I.V."/>
        </authorList>
    </citation>
    <scope>NUCLEOTIDE SEQUENCE [LARGE SCALE GENOMIC DNA]</scope>
    <source>
        <strain evidence="14 15">NRRL 3301</strain>
    </source>
</reference>
<dbReference type="STRING" id="101127.A0A1X2GA73"/>
<dbReference type="InterPro" id="IPR013083">
    <property type="entry name" value="Znf_RING/FYVE/PHD"/>
</dbReference>
<gene>
    <name evidence="14" type="ORF">DM01DRAFT_1385423</name>
</gene>
<keyword evidence="7" id="KW-0862">Zinc</keyword>
<protein>
    <recommendedName>
        <fullName evidence="3">RING-type E3 ubiquitin transferase</fullName>
        <ecNumber evidence="3">2.3.2.27</ecNumber>
    </recommendedName>
</protein>
<dbReference type="Pfam" id="PF02225">
    <property type="entry name" value="PA"/>
    <property type="match status" value="1"/>
</dbReference>
<dbReference type="Pfam" id="PF13639">
    <property type="entry name" value="zf-RING_2"/>
    <property type="match status" value="1"/>
</dbReference>
<evidence type="ECO:0000256" key="5">
    <source>
        <dbReference type="ARBA" id="ARBA00022723"/>
    </source>
</evidence>
<keyword evidence="6 10" id="KW-0863">Zinc-finger</keyword>
<dbReference type="SUPFAM" id="SSF57850">
    <property type="entry name" value="RING/U-box"/>
    <property type="match status" value="1"/>
</dbReference>
<dbReference type="EMBL" id="MCGT01000028">
    <property type="protein sequence ID" value="ORX48878.1"/>
    <property type="molecule type" value="Genomic_DNA"/>
</dbReference>
<dbReference type="InterPro" id="IPR001841">
    <property type="entry name" value="Znf_RING"/>
</dbReference>
<feature type="transmembrane region" description="Helical" evidence="11">
    <location>
        <begin position="152"/>
        <end position="178"/>
    </location>
</feature>
<comment type="subcellular location">
    <subcellularLocation>
        <location evidence="2">Membrane</location>
        <topology evidence="2">Single-pass membrane protein</topology>
    </subcellularLocation>
</comment>
<dbReference type="PROSITE" id="PS50089">
    <property type="entry name" value="ZF_RING_2"/>
    <property type="match status" value="1"/>
</dbReference>
<dbReference type="Gene3D" id="3.30.40.10">
    <property type="entry name" value="Zinc/RING finger domain, C3HC4 (zinc finger)"/>
    <property type="match status" value="1"/>
</dbReference>
<evidence type="ECO:0000256" key="8">
    <source>
        <dbReference type="ARBA" id="ARBA00022989"/>
    </source>
</evidence>
<comment type="caution">
    <text evidence="14">The sequence shown here is derived from an EMBL/GenBank/DDBJ whole genome shotgun (WGS) entry which is preliminary data.</text>
</comment>
<sequence>MRRLLRSLFLALLCLQSQATLTVIASNDTFTSRAAAFGPKFPSAGQIGYLLEPMDPSGCHKVKPPISNWIALVHRGGCSFVTKVRTMQQSGAVGVVIGDMDQQHWVTMYAPDGATDISIPSIFLAQREYKSLLYLTGIVARPMLVYVKHDDFSWPLFDLFIVIFAGPSIMIMFMYCIYKFRNHQRKLQDIAPIGVVSKLALISYSVGDKNTRNESDCCAICLEEYYQGEQLRLLPCKHSFHPNCVDPWLTTQKKYCPLCKTDV</sequence>
<dbReference type="PANTHER" id="PTHR47168">
    <property type="entry name" value="RING ZINC FINGER DOMAIN SUPERFAMILY PROTEIN-RELATED"/>
    <property type="match status" value="1"/>
</dbReference>
<accession>A0A1X2GA73</accession>
<evidence type="ECO:0000256" key="2">
    <source>
        <dbReference type="ARBA" id="ARBA00004167"/>
    </source>
</evidence>
<proteinExistence type="predicted"/>
<evidence type="ECO:0000256" key="3">
    <source>
        <dbReference type="ARBA" id="ARBA00012483"/>
    </source>
</evidence>
<keyword evidence="8 11" id="KW-1133">Transmembrane helix</keyword>
<keyword evidence="5" id="KW-0479">Metal-binding</keyword>
<dbReference type="Proteomes" id="UP000242146">
    <property type="component" value="Unassembled WGS sequence"/>
</dbReference>
<evidence type="ECO:0000313" key="14">
    <source>
        <dbReference type="EMBL" id="ORX48878.1"/>
    </source>
</evidence>
<feature type="signal peptide" evidence="12">
    <location>
        <begin position="1"/>
        <end position="19"/>
    </location>
</feature>
<dbReference type="SMART" id="SM00184">
    <property type="entry name" value="RING"/>
    <property type="match status" value="1"/>
</dbReference>
<keyword evidence="12" id="KW-0732">Signal</keyword>
<evidence type="ECO:0000256" key="7">
    <source>
        <dbReference type="ARBA" id="ARBA00022833"/>
    </source>
</evidence>
<evidence type="ECO:0000256" key="11">
    <source>
        <dbReference type="SAM" id="Phobius"/>
    </source>
</evidence>
<dbReference type="PANTHER" id="PTHR47168:SF1">
    <property type="entry name" value="OS02G0798600 PROTEIN"/>
    <property type="match status" value="1"/>
</dbReference>
<dbReference type="GO" id="GO:0008270">
    <property type="term" value="F:zinc ion binding"/>
    <property type="evidence" value="ECO:0007669"/>
    <property type="project" value="UniProtKB-KW"/>
</dbReference>
<dbReference type="InterPro" id="IPR046450">
    <property type="entry name" value="PA_dom_sf"/>
</dbReference>
<evidence type="ECO:0000256" key="9">
    <source>
        <dbReference type="ARBA" id="ARBA00023136"/>
    </source>
</evidence>
<dbReference type="AlphaFoldDB" id="A0A1X2GA73"/>
<evidence type="ECO:0000256" key="4">
    <source>
        <dbReference type="ARBA" id="ARBA00022692"/>
    </source>
</evidence>
<name>A0A1X2GA73_9FUNG</name>
<dbReference type="SUPFAM" id="SSF52025">
    <property type="entry name" value="PA domain"/>
    <property type="match status" value="1"/>
</dbReference>
<dbReference type="GO" id="GO:0016020">
    <property type="term" value="C:membrane"/>
    <property type="evidence" value="ECO:0007669"/>
    <property type="project" value="UniProtKB-SubCell"/>
</dbReference>
<comment type="catalytic activity">
    <reaction evidence="1">
        <text>S-ubiquitinyl-[E2 ubiquitin-conjugating enzyme]-L-cysteine + [acceptor protein]-L-lysine = [E2 ubiquitin-conjugating enzyme]-L-cysteine + N(6)-ubiquitinyl-[acceptor protein]-L-lysine.</text>
        <dbReference type="EC" id="2.3.2.27"/>
    </reaction>
</comment>
<dbReference type="FunFam" id="3.30.40.10:FF:000388">
    <property type="entry name" value="Putative RING zinc finger domain superfamily protein"/>
    <property type="match status" value="1"/>
</dbReference>
<feature type="chain" id="PRO_5012191414" description="RING-type E3 ubiquitin transferase" evidence="12">
    <location>
        <begin position="20"/>
        <end position="263"/>
    </location>
</feature>
<keyword evidence="9 11" id="KW-0472">Membrane</keyword>
<evidence type="ECO:0000259" key="13">
    <source>
        <dbReference type="PROSITE" id="PS50089"/>
    </source>
</evidence>
<evidence type="ECO:0000256" key="12">
    <source>
        <dbReference type="SAM" id="SignalP"/>
    </source>
</evidence>
<evidence type="ECO:0000256" key="1">
    <source>
        <dbReference type="ARBA" id="ARBA00000900"/>
    </source>
</evidence>
<dbReference type="GO" id="GO:0061630">
    <property type="term" value="F:ubiquitin protein ligase activity"/>
    <property type="evidence" value="ECO:0007669"/>
    <property type="project" value="UniProtKB-EC"/>
</dbReference>
<dbReference type="InterPro" id="IPR003137">
    <property type="entry name" value="PA_domain"/>
</dbReference>
<keyword evidence="15" id="KW-1185">Reference proteome</keyword>
<evidence type="ECO:0000256" key="6">
    <source>
        <dbReference type="ARBA" id="ARBA00022771"/>
    </source>
</evidence>
<feature type="domain" description="RING-type" evidence="13">
    <location>
        <begin position="218"/>
        <end position="260"/>
    </location>
</feature>
<dbReference type="InterPro" id="IPR051653">
    <property type="entry name" value="E3_ligase_sorting_rcpt"/>
</dbReference>
<dbReference type="Gene3D" id="3.50.30.30">
    <property type="match status" value="1"/>
</dbReference>
<dbReference type="EC" id="2.3.2.27" evidence="3"/>